<proteinExistence type="predicted"/>
<dbReference type="EMBL" id="CP146284">
    <property type="protein sequence ID" value="WWV67067.1"/>
    <property type="molecule type" value="Genomic_DNA"/>
</dbReference>
<dbReference type="Proteomes" id="UP001320603">
    <property type="component" value="Chromosome"/>
</dbReference>
<evidence type="ECO:0000313" key="1">
    <source>
        <dbReference type="EMBL" id="WWV67067.1"/>
    </source>
</evidence>
<keyword evidence="2" id="KW-1185">Reference proteome</keyword>
<sequence length="117" mass="13775">MTKVQELLAQLPDEKKALFVPVFGSAERFYTIVYLIAKNEHLTEQEKPDRYEDRLQMIRQIRRKVERLVDSFGLPGEDIVADIASDYFEDYVQYQEPDFQITNEAFVDVIRKISQLA</sequence>
<gene>
    <name evidence="1" type="ORF">NEE14_003490</name>
</gene>
<accession>A0ABZ2IMH5</accession>
<name>A0ABZ2IMH5_9BACT</name>
<protein>
    <submittedName>
        <fullName evidence="1">Uncharacterized protein</fullName>
    </submittedName>
</protein>
<evidence type="ECO:0000313" key="2">
    <source>
        <dbReference type="Proteomes" id="UP001320603"/>
    </source>
</evidence>
<reference evidence="1 2" key="1">
    <citation type="submission" date="2024-02" db="EMBL/GenBank/DDBJ databases">
        <title>Whole genome sequencing of Parabacteroides sp. AD58.</title>
        <authorList>
            <person name="Chaplin A.V."/>
            <person name="Pikina A.P."/>
            <person name="Sokolova S.R."/>
            <person name="Korostin D.O."/>
            <person name="Efimov B.A."/>
        </authorList>
    </citation>
    <scope>NUCLEOTIDE SEQUENCE [LARGE SCALE GENOMIC DNA]</scope>
    <source>
        <strain evidence="1 2">AD58</strain>
    </source>
</reference>
<dbReference type="RefSeq" id="WP_251966455.1">
    <property type="nucleotide sequence ID" value="NZ_CP146284.1"/>
</dbReference>
<organism evidence="1 2">
    <name type="scientific">Parabacteroides absconsus</name>
    <dbReference type="NCBI Taxonomy" id="2951805"/>
    <lineage>
        <taxon>Bacteria</taxon>
        <taxon>Pseudomonadati</taxon>
        <taxon>Bacteroidota</taxon>
        <taxon>Bacteroidia</taxon>
        <taxon>Bacteroidales</taxon>
        <taxon>Tannerellaceae</taxon>
        <taxon>Parabacteroides</taxon>
    </lineage>
</organism>